<name>A0A9P5X0X3_9AGAR</name>
<dbReference type="EMBL" id="MU151630">
    <property type="protein sequence ID" value="KAF9442453.1"/>
    <property type="molecule type" value="Genomic_DNA"/>
</dbReference>
<proteinExistence type="predicted"/>
<dbReference type="Proteomes" id="UP000807342">
    <property type="component" value="Unassembled WGS sequence"/>
</dbReference>
<keyword evidence="3" id="KW-1185">Reference proteome</keyword>
<feature type="region of interest" description="Disordered" evidence="1">
    <location>
        <begin position="129"/>
        <end position="160"/>
    </location>
</feature>
<dbReference type="Pfam" id="PF16850">
    <property type="entry name" value="Inhibitor_I66"/>
    <property type="match status" value="1"/>
</dbReference>
<dbReference type="GO" id="GO:0004867">
    <property type="term" value="F:serine-type endopeptidase inhibitor activity"/>
    <property type="evidence" value="ECO:0007669"/>
    <property type="project" value="InterPro"/>
</dbReference>
<organism evidence="2 3">
    <name type="scientific">Macrolepiota fuliginosa MF-IS2</name>
    <dbReference type="NCBI Taxonomy" id="1400762"/>
    <lineage>
        <taxon>Eukaryota</taxon>
        <taxon>Fungi</taxon>
        <taxon>Dikarya</taxon>
        <taxon>Basidiomycota</taxon>
        <taxon>Agaricomycotina</taxon>
        <taxon>Agaricomycetes</taxon>
        <taxon>Agaricomycetidae</taxon>
        <taxon>Agaricales</taxon>
        <taxon>Agaricineae</taxon>
        <taxon>Agaricaceae</taxon>
        <taxon>Macrolepiota</taxon>
    </lineage>
</organism>
<reference evidence="2" key="1">
    <citation type="submission" date="2020-11" db="EMBL/GenBank/DDBJ databases">
        <authorList>
            <consortium name="DOE Joint Genome Institute"/>
            <person name="Ahrendt S."/>
            <person name="Riley R."/>
            <person name="Andreopoulos W."/>
            <person name="Labutti K."/>
            <person name="Pangilinan J."/>
            <person name="Ruiz-Duenas F.J."/>
            <person name="Barrasa J.M."/>
            <person name="Sanchez-Garcia M."/>
            <person name="Camarero S."/>
            <person name="Miyauchi S."/>
            <person name="Serrano A."/>
            <person name="Linde D."/>
            <person name="Babiker R."/>
            <person name="Drula E."/>
            <person name="Ayuso-Fernandez I."/>
            <person name="Pacheco R."/>
            <person name="Padilla G."/>
            <person name="Ferreira P."/>
            <person name="Barriuso J."/>
            <person name="Kellner H."/>
            <person name="Castanera R."/>
            <person name="Alfaro M."/>
            <person name="Ramirez L."/>
            <person name="Pisabarro A.G."/>
            <person name="Kuo A."/>
            <person name="Tritt A."/>
            <person name="Lipzen A."/>
            <person name="He G."/>
            <person name="Yan M."/>
            <person name="Ng V."/>
            <person name="Cullen D."/>
            <person name="Martin F."/>
            <person name="Rosso M.-N."/>
            <person name="Henrissat B."/>
            <person name="Hibbett D."/>
            <person name="Martinez A.T."/>
            <person name="Grigoriev I.V."/>
        </authorList>
    </citation>
    <scope>NUCLEOTIDE SEQUENCE</scope>
    <source>
        <strain evidence="2">MF-IS2</strain>
    </source>
</reference>
<evidence type="ECO:0000313" key="3">
    <source>
        <dbReference type="Proteomes" id="UP000807342"/>
    </source>
</evidence>
<protein>
    <submittedName>
        <fullName evidence="2">Uncharacterized protein</fullName>
    </submittedName>
</protein>
<dbReference type="Gene3D" id="2.80.10.50">
    <property type="match status" value="1"/>
</dbReference>
<feature type="compositionally biased region" description="Basic and acidic residues" evidence="1">
    <location>
        <begin position="133"/>
        <end position="142"/>
    </location>
</feature>
<evidence type="ECO:0000313" key="2">
    <source>
        <dbReference type="EMBL" id="KAF9442453.1"/>
    </source>
</evidence>
<evidence type="ECO:0000256" key="1">
    <source>
        <dbReference type="SAM" id="MobiDB-lite"/>
    </source>
</evidence>
<accession>A0A9P5X0X3</accession>
<sequence>MALPPGRYAITWGADNTNVGRMAADEPDNRDPKPVMVGPGTATLWVVGGMPDNRRVLATRNTLVGGIDGLLFGFLQNPPNAPDWDIVALDGHFQVVLAGTNIVWTVPAGAPPGQITLAENVGGAGQLSMAGRGGDRLHRDQNSPEAEFSLVRPSVHQQDV</sequence>
<dbReference type="AlphaFoldDB" id="A0A9P5X0X3"/>
<dbReference type="InterPro" id="IPR031755">
    <property type="entry name" value="Inhibitor_I66"/>
</dbReference>
<gene>
    <name evidence="2" type="ORF">P691DRAFT_847546</name>
</gene>
<comment type="caution">
    <text evidence="2">The sequence shown here is derived from an EMBL/GenBank/DDBJ whole genome shotgun (WGS) entry which is preliminary data.</text>
</comment>